<dbReference type="GO" id="GO:0009229">
    <property type="term" value="P:thiamine diphosphate biosynthetic process"/>
    <property type="evidence" value="ECO:0007669"/>
    <property type="project" value="UniProtKB-UniRule"/>
</dbReference>
<dbReference type="GO" id="GO:0000287">
    <property type="term" value="F:magnesium ion binding"/>
    <property type="evidence" value="ECO:0007669"/>
    <property type="project" value="UniProtKB-UniRule"/>
</dbReference>
<evidence type="ECO:0000256" key="6">
    <source>
        <dbReference type="ARBA" id="ARBA00022741"/>
    </source>
</evidence>
<dbReference type="PRINTS" id="PR01099">
    <property type="entry name" value="HYETHTZKNASE"/>
</dbReference>
<dbReference type="Gene3D" id="3.40.1190.20">
    <property type="match status" value="1"/>
</dbReference>
<dbReference type="GO" id="GO:0004417">
    <property type="term" value="F:hydroxyethylthiazole kinase activity"/>
    <property type="evidence" value="ECO:0007669"/>
    <property type="project" value="UniProtKB-UniRule"/>
</dbReference>
<dbReference type="OrthoDB" id="9778146at2"/>
<organism evidence="12 13">
    <name type="scientific">Sphingobacterium yanglingense</name>
    <dbReference type="NCBI Taxonomy" id="1437280"/>
    <lineage>
        <taxon>Bacteria</taxon>
        <taxon>Pseudomonadati</taxon>
        <taxon>Bacteroidota</taxon>
        <taxon>Sphingobacteriia</taxon>
        <taxon>Sphingobacteriales</taxon>
        <taxon>Sphingobacteriaceae</taxon>
        <taxon>Sphingobacterium</taxon>
    </lineage>
</organism>
<comment type="caution">
    <text evidence="12">The sequence shown here is derived from an EMBL/GenBank/DDBJ whole genome shotgun (WGS) entry which is preliminary data.</text>
</comment>
<dbReference type="InterPro" id="IPR000417">
    <property type="entry name" value="Hyethyz_kinase"/>
</dbReference>
<keyword evidence="6 11" id="KW-0547">Nucleotide-binding</keyword>
<evidence type="ECO:0000256" key="5">
    <source>
        <dbReference type="ARBA" id="ARBA00022723"/>
    </source>
</evidence>
<comment type="function">
    <text evidence="11">Catalyzes the phosphorylation of the hydroxyl group of 4-methyl-5-beta-hydroxyethylthiazole (THZ).</text>
</comment>
<feature type="binding site" evidence="11">
    <location>
        <position position="193"/>
    </location>
    <ligand>
        <name>substrate</name>
    </ligand>
</feature>
<feature type="binding site" evidence="11">
    <location>
        <position position="166"/>
    </location>
    <ligand>
        <name>ATP</name>
        <dbReference type="ChEBI" id="CHEBI:30616"/>
    </ligand>
</feature>
<evidence type="ECO:0000256" key="3">
    <source>
        <dbReference type="ARBA" id="ARBA00004868"/>
    </source>
</evidence>
<evidence type="ECO:0000313" key="13">
    <source>
        <dbReference type="Proteomes" id="UP000295292"/>
    </source>
</evidence>
<keyword evidence="8 11" id="KW-0067">ATP-binding</keyword>
<comment type="similarity">
    <text evidence="11">Belongs to the Thz kinase family.</text>
</comment>
<dbReference type="CDD" id="cd01170">
    <property type="entry name" value="THZ_kinase"/>
    <property type="match status" value="1"/>
</dbReference>
<dbReference type="EMBL" id="SNYV01000018">
    <property type="protein sequence ID" value="TDQ73771.1"/>
    <property type="molecule type" value="Genomic_DNA"/>
</dbReference>
<evidence type="ECO:0000256" key="8">
    <source>
        <dbReference type="ARBA" id="ARBA00022840"/>
    </source>
</evidence>
<evidence type="ECO:0000256" key="4">
    <source>
        <dbReference type="ARBA" id="ARBA00022679"/>
    </source>
</evidence>
<evidence type="ECO:0000256" key="1">
    <source>
        <dbReference type="ARBA" id="ARBA00001771"/>
    </source>
</evidence>
<dbReference type="SUPFAM" id="SSF53613">
    <property type="entry name" value="Ribokinase-like"/>
    <property type="match status" value="1"/>
</dbReference>
<comment type="cofactor">
    <cofactor evidence="2 11">
        <name>Mg(2+)</name>
        <dbReference type="ChEBI" id="CHEBI:18420"/>
    </cofactor>
</comment>
<accession>A0A4R6W8A6</accession>
<dbReference type="GO" id="GO:0005524">
    <property type="term" value="F:ATP binding"/>
    <property type="evidence" value="ECO:0007669"/>
    <property type="project" value="UniProtKB-UniRule"/>
</dbReference>
<dbReference type="InterPro" id="IPR029056">
    <property type="entry name" value="Ribokinase-like"/>
</dbReference>
<dbReference type="GO" id="GO:0009228">
    <property type="term" value="P:thiamine biosynthetic process"/>
    <property type="evidence" value="ECO:0007669"/>
    <property type="project" value="UniProtKB-KW"/>
</dbReference>
<dbReference type="PIRSF" id="PIRSF000513">
    <property type="entry name" value="Thz_kinase"/>
    <property type="match status" value="1"/>
</dbReference>
<evidence type="ECO:0000256" key="2">
    <source>
        <dbReference type="ARBA" id="ARBA00001946"/>
    </source>
</evidence>
<evidence type="ECO:0000313" key="12">
    <source>
        <dbReference type="EMBL" id="TDQ73771.1"/>
    </source>
</evidence>
<comment type="catalytic activity">
    <reaction evidence="1 11">
        <text>5-(2-hydroxyethyl)-4-methylthiazole + ATP = 4-methyl-5-(2-phosphooxyethyl)-thiazole + ADP + H(+)</text>
        <dbReference type="Rhea" id="RHEA:24212"/>
        <dbReference type="ChEBI" id="CHEBI:15378"/>
        <dbReference type="ChEBI" id="CHEBI:17957"/>
        <dbReference type="ChEBI" id="CHEBI:30616"/>
        <dbReference type="ChEBI" id="CHEBI:58296"/>
        <dbReference type="ChEBI" id="CHEBI:456216"/>
        <dbReference type="EC" id="2.7.1.50"/>
    </reaction>
</comment>
<comment type="pathway">
    <text evidence="3 11">Cofactor biosynthesis; thiamine diphosphate biosynthesis; 4-methyl-5-(2-phosphoethyl)-thiazole from 5-(2-hydroxyethyl)-4-methylthiazole: step 1/1.</text>
</comment>
<keyword evidence="13" id="KW-1185">Reference proteome</keyword>
<dbReference type="NCBIfam" id="NF006830">
    <property type="entry name" value="PRK09355.1"/>
    <property type="match status" value="1"/>
</dbReference>
<dbReference type="AlphaFoldDB" id="A0A4R6W8A6"/>
<keyword evidence="10 11" id="KW-0784">Thiamine biosynthesis</keyword>
<sequence length="269" mass="28229">MVHSIDRQLKALRTLSPLVHNITNLVVMNNTANALLALGASPVMAHSPAEIKEVVDISHSLVINIGTLNEAWVESMCQAAAHAHSKNCPWVLDPVGAGISTLRNNALKKLLALSPTVIRGNASEILALADFTQSTTKGVDSTAHSSTAIEAAQQLQSTYGSIICISGEVDYIISPSEIIEVHNGSPMMTKVTGLGCTSSALVGAFLGLRDNPLEETVAGVAILSLAGELAACVSPGPGSLQLQILDTLYTLDTATLNSNLNIRRYARNS</sequence>
<keyword evidence="9 11" id="KW-0460">Magnesium</keyword>
<reference evidence="12 13" key="1">
    <citation type="submission" date="2019-03" db="EMBL/GenBank/DDBJ databases">
        <title>Genomic Encyclopedia of Archaeal and Bacterial Type Strains, Phase II (KMG-II): from individual species to whole genera.</title>
        <authorList>
            <person name="Goeker M."/>
        </authorList>
    </citation>
    <scope>NUCLEOTIDE SEQUENCE [LARGE SCALE GENOMIC DNA]</scope>
    <source>
        <strain evidence="12 13">DSM 28353</strain>
    </source>
</reference>
<protein>
    <recommendedName>
        <fullName evidence="11">Hydroxyethylthiazole kinase</fullName>
        <ecNumber evidence="11">2.7.1.50</ecNumber>
    </recommendedName>
    <alternativeName>
        <fullName evidence="11">4-methyl-5-beta-hydroxyethylthiazole kinase</fullName>
        <shortName evidence="11">TH kinase</shortName>
        <shortName evidence="11">Thz kinase</shortName>
    </alternativeName>
</protein>
<evidence type="ECO:0000256" key="10">
    <source>
        <dbReference type="ARBA" id="ARBA00022977"/>
    </source>
</evidence>
<keyword evidence="5 11" id="KW-0479">Metal-binding</keyword>
<dbReference type="HAMAP" id="MF_00228">
    <property type="entry name" value="Thz_kinase"/>
    <property type="match status" value="1"/>
</dbReference>
<keyword evidence="7 11" id="KW-0418">Kinase</keyword>
<dbReference type="Pfam" id="PF02110">
    <property type="entry name" value="HK"/>
    <property type="match status" value="1"/>
</dbReference>
<keyword evidence="4 11" id="KW-0808">Transferase</keyword>
<feature type="binding site" evidence="11">
    <location>
        <position position="119"/>
    </location>
    <ligand>
        <name>ATP</name>
        <dbReference type="ChEBI" id="CHEBI:30616"/>
    </ligand>
</feature>
<evidence type="ECO:0000256" key="7">
    <source>
        <dbReference type="ARBA" id="ARBA00022777"/>
    </source>
</evidence>
<dbReference type="NCBIfam" id="TIGR00694">
    <property type="entry name" value="thiM"/>
    <property type="match status" value="1"/>
</dbReference>
<dbReference type="Proteomes" id="UP000295292">
    <property type="component" value="Unassembled WGS sequence"/>
</dbReference>
<gene>
    <name evidence="11" type="primary">thiM</name>
    <name evidence="12" type="ORF">CLV99_4208</name>
</gene>
<dbReference type="UniPathway" id="UPA00060">
    <property type="reaction ID" value="UER00139"/>
</dbReference>
<evidence type="ECO:0000256" key="9">
    <source>
        <dbReference type="ARBA" id="ARBA00022842"/>
    </source>
</evidence>
<proteinExistence type="inferred from homology"/>
<evidence type="ECO:0000256" key="11">
    <source>
        <dbReference type="HAMAP-Rule" id="MF_00228"/>
    </source>
</evidence>
<feature type="binding site" evidence="11">
    <location>
        <position position="44"/>
    </location>
    <ligand>
        <name>substrate</name>
    </ligand>
</feature>
<name>A0A4R6W8A6_9SPHI</name>
<dbReference type="EC" id="2.7.1.50" evidence="11"/>
<dbReference type="RefSeq" id="WP_133586358.1">
    <property type="nucleotide sequence ID" value="NZ_SNYV01000018.1"/>
</dbReference>